<evidence type="ECO:0000313" key="12">
    <source>
        <dbReference type="EMBL" id="SUZ77203.1"/>
    </source>
</evidence>
<proteinExistence type="predicted"/>
<dbReference type="Pfam" id="PF13715">
    <property type="entry name" value="CarbopepD_reg_2"/>
    <property type="match status" value="1"/>
</dbReference>
<dbReference type="Pfam" id="PF00593">
    <property type="entry name" value="TonB_dep_Rec_b-barrel"/>
    <property type="match status" value="1"/>
</dbReference>
<dbReference type="GO" id="GO:0009279">
    <property type="term" value="C:cell outer membrane"/>
    <property type="evidence" value="ECO:0007669"/>
    <property type="project" value="UniProtKB-SubCell"/>
</dbReference>
<evidence type="ECO:0000256" key="1">
    <source>
        <dbReference type="ARBA" id="ARBA00004571"/>
    </source>
</evidence>
<keyword evidence="6" id="KW-0406">Ion transport</keyword>
<keyword evidence="3" id="KW-0410">Iron transport</keyword>
<dbReference type="InterPro" id="IPR039426">
    <property type="entry name" value="TonB-dep_rcpt-like"/>
</dbReference>
<dbReference type="EMBL" id="UINC01001307">
    <property type="protein sequence ID" value="SUZ77203.1"/>
    <property type="molecule type" value="Genomic_DNA"/>
</dbReference>
<evidence type="ECO:0000256" key="2">
    <source>
        <dbReference type="ARBA" id="ARBA00022448"/>
    </source>
</evidence>
<feature type="domain" description="TonB-dependent receptor-like beta-barrel" evidence="10">
    <location>
        <begin position="395"/>
        <end position="851"/>
    </location>
</feature>
<name>A0A381QHS2_9ZZZZ</name>
<dbReference type="PROSITE" id="PS52016">
    <property type="entry name" value="TONB_DEPENDENT_REC_3"/>
    <property type="match status" value="1"/>
</dbReference>
<evidence type="ECO:0000256" key="7">
    <source>
        <dbReference type="ARBA" id="ARBA00023077"/>
    </source>
</evidence>
<dbReference type="InterPro" id="IPR008969">
    <property type="entry name" value="CarboxyPept-like_regulatory"/>
</dbReference>
<evidence type="ECO:0000256" key="8">
    <source>
        <dbReference type="ARBA" id="ARBA00023136"/>
    </source>
</evidence>
<dbReference type="InterPro" id="IPR000531">
    <property type="entry name" value="Beta-barrel_TonB"/>
</dbReference>
<keyword evidence="8" id="KW-0472">Membrane</keyword>
<dbReference type="Pfam" id="PF07715">
    <property type="entry name" value="Plug"/>
    <property type="match status" value="1"/>
</dbReference>
<dbReference type="GO" id="GO:0006826">
    <property type="term" value="P:iron ion transport"/>
    <property type="evidence" value="ECO:0007669"/>
    <property type="project" value="UniProtKB-KW"/>
</dbReference>
<dbReference type="InterPro" id="IPR036942">
    <property type="entry name" value="Beta-barrel_TonB_sf"/>
</dbReference>
<keyword evidence="7" id="KW-0798">TonB box</keyword>
<keyword evidence="4" id="KW-0812">Transmembrane</keyword>
<dbReference type="Gene3D" id="2.60.40.1120">
    <property type="entry name" value="Carboxypeptidase-like, regulatory domain"/>
    <property type="match status" value="1"/>
</dbReference>
<evidence type="ECO:0000256" key="5">
    <source>
        <dbReference type="ARBA" id="ARBA00023004"/>
    </source>
</evidence>
<reference evidence="12" key="1">
    <citation type="submission" date="2018-05" db="EMBL/GenBank/DDBJ databases">
        <authorList>
            <person name="Lanie J.A."/>
            <person name="Ng W.-L."/>
            <person name="Kazmierczak K.M."/>
            <person name="Andrzejewski T.M."/>
            <person name="Davidsen T.M."/>
            <person name="Wayne K.J."/>
            <person name="Tettelin H."/>
            <person name="Glass J.I."/>
            <person name="Rusch D."/>
            <person name="Podicherti R."/>
            <person name="Tsui H.-C.T."/>
            <person name="Winkler M.E."/>
        </authorList>
    </citation>
    <scope>NUCLEOTIDE SEQUENCE</scope>
</reference>
<comment type="subcellular location">
    <subcellularLocation>
        <location evidence="1">Cell outer membrane</location>
        <topology evidence="1">Multi-pass membrane protein</topology>
    </subcellularLocation>
</comment>
<evidence type="ECO:0000259" key="10">
    <source>
        <dbReference type="Pfam" id="PF00593"/>
    </source>
</evidence>
<dbReference type="InterPro" id="IPR012910">
    <property type="entry name" value="Plug_dom"/>
</dbReference>
<dbReference type="AlphaFoldDB" id="A0A381QHS2"/>
<sequence>MECKKMCLKMCNKSIYFDPITHRIKWSFKMIMSRKCVKWCYTAALFFVASSLAQEISGKVVDENQNPLIGANVSVESERVGAATDLNGDFSFPFVPEDNFTLIVSYIGYQTERRSMKKDDSLTGLEFVLVHGNLFGKEVTVFARIREETIKEVPISMVAIRKETITDIGASSLEDLTAVVPNVFTYDEQTATSFNIRGITGGARNPGMAPAEGVYFDGVIMGRPNFIVSDIVDIQSVEFLRGPQGTLFGRNTVSGAINMITVKPSPINSMSLLAEKGKWGYLKLKGSANYKLTDGLYTRLSGYTFDYDGYLTNTANNTREKYKNNIGGRIALRSIPSPKLTVDLSLDYYQEDLSQIGEHISDWRISSNSSTYNDKPLDSIYYAMDSIDISDEDIYTFTHDTAGYWHRDLKGMTINTNYSINDDLHLVSVFSYRASTLDYFNDEDGTGLDLMTGKWDNLGKQSTFEFRLVSNSNSRLTWLSGVFYYNLYERLLGPVYPKPLWLHFATGYPLIFINNFYAGATVKPEGKGNTVSVGTYASIDYVVSKKISLTVGARYSYDSKHFKYRQEGFPEFGYVHVPADSNGNLIGGYFDSTKTWSAITPTFNLKYVVSPYTNIFGTISRGYKSGGFNTDYVSSLESVATPFRPEYITNYELGIKAGNRTNSLFVNGAVFHMEYKDMQISQFQDVFEGYMISNAASSTISGLELDFSMRLLNNALTLMGGYGRIEAVFNKFHDGYFNGYWDAGEKYTDGNGNSQYDEGEDFIDEDEDFSGKHISTYPKQSWSLIADFRMPVTSKIMFISQVRSDFIDEKLAQLSTDKDANLLRDDARTLVNGHLGIETESWGVFAWGENLLNTEYILGQGVNGYLGFIEQVWGQPRLFGLRFTYKL</sequence>
<evidence type="ECO:0000259" key="11">
    <source>
        <dbReference type="Pfam" id="PF07715"/>
    </source>
</evidence>
<organism evidence="12">
    <name type="scientific">marine metagenome</name>
    <dbReference type="NCBI Taxonomy" id="408172"/>
    <lineage>
        <taxon>unclassified sequences</taxon>
        <taxon>metagenomes</taxon>
        <taxon>ecological metagenomes</taxon>
    </lineage>
</organism>
<keyword evidence="9" id="KW-0998">Cell outer membrane</keyword>
<gene>
    <name evidence="12" type="ORF">METZ01_LOCUS30057</name>
</gene>
<keyword evidence="5" id="KW-0408">Iron</keyword>
<dbReference type="SUPFAM" id="SSF49464">
    <property type="entry name" value="Carboxypeptidase regulatory domain-like"/>
    <property type="match status" value="1"/>
</dbReference>
<evidence type="ECO:0000256" key="9">
    <source>
        <dbReference type="ARBA" id="ARBA00023237"/>
    </source>
</evidence>
<dbReference type="PANTHER" id="PTHR32552">
    <property type="entry name" value="FERRICHROME IRON RECEPTOR-RELATED"/>
    <property type="match status" value="1"/>
</dbReference>
<protein>
    <recommendedName>
        <fullName evidence="13">TonB-dependent receptor plug domain-containing protein</fullName>
    </recommendedName>
</protein>
<accession>A0A381QHS2</accession>
<feature type="domain" description="TonB-dependent receptor plug" evidence="11">
    <location>
        <begin position="150"/>
        <end position="256"/>
    </location>
</feature>
<keyword evidence="2" id="KW-0813">Transport</keyword>
<evidence type="ECO:0000256" key="3">
    <source>
        <dbReference type="ARBA" id="ARBA00022496"/>
    </source>
</evidence>
<evidence type="ECO:0000256" key="4">
    <source>
        <dbReference type="ARBA" id="ARBA00022692"/>
    </source>
</evidence>
<dbReference type="SUPFAM" id="SSF56935">
    <property type="entry name" value="Porins"/>
    <property type="match status" value="1"/>
</dbReference>
<evidence type="ECO:0000256" key="6">
    <source>
        <dbReference type="ARBA" id="ARBA00023065"/>
    </source>
</evidence>
<dbReference type="PANTHER" id="PTHR32552:SF81">
    <property type="entry name" value="TONB-DEPENDENT OUTER MEMBRANE RECEPTOR"/>
    <property type="match status" value="1"/>
</dbReference>
<evidence type="ECO:0008006" key="13">
    <source>
        <dbReference type="Google" id="ProtNLM"/>
    </source>
</evidence>
<dbReference type="Gene3D" id="2.40.170.20">
    <property type="entry name" value="TonB-dependent receptor, beta-barrel domain"/>
    <property type="match status" value="1"/>
</dbReference>